<proteinExistence type="predicted"/>
<keyword evidence="2" id="KW-1185">Reference proteome</keyword>
<comment type="caution">
    <text evidence="1">The sequence shown here is derived from an EMBL/GenBank/DDBJ whole genome shotgun (WGS) entry which is preliminary data.</text>
</comment>
<sequence length="475" mass="55867">MVKKGNLFLLIKSLSKSEKRYLRIYAGISGRDANYLQLFDAIEAQEEYDEAEIRKKFKEKKFLSQLHVTKIYLTELILKALKNYHSDASVHSKLLDLLKDIELLFDKELYDLCYYKIQKAEALASKYEKLSLLTEVFFWKRKLALAVTGGRKDIQALLVKEKEAIEQMKVLNTYWQHTISIGNLVNDDNFINELAQTKSNVYALQSQVLHYHILYARHFIKGDIKKAEKHISALIKLLEKEPDRIREDPHSFVTAIGNKIGLLLSGKKWDEIGALIYKIREVPSKYKLKNESRFTVRLWLRTFNVELEMYRDSRQLEKGIALMDEIQQFIEKRRKAIPADYILLFYYQFANIFFLKKDYTKSLRWLNEIINSNFGSIREDIQSYARILNLIVHFELNNIIVLRYAVDSCRRFLKKKNAAIGAGEKLLNLFAKLSHAYPDEYRAIFKKAFADICPPDSRQTQDYIDIKGWLEEKIK</sequence>
<reference evidence="1 2" key="1">
    <citation type="submission" date="2021-05" db="EMBL/GenBank/DDBJ databases">
        <title>A Polyphasic approach of four new species of the genus Ohtaekwangia: Ohtaekwangia histidinii sp. nov., Ohtaekwangia cretensis sp. nov., Ohtaekwangia indiensis sp. nov., Ohtaekwangia reichenbachii sp. nov. from diverse environment.</title>
        <authorList>
            <person name="Octaviana S."/>
        </authorList>
    </citation>
    <scope>NUCLEOTIDE SEQUENCE [LARGE SCALE GENOMIC DNA]</scope>
    <source>
        <strain evidence="1 2">PWU4</strain>
    </source>
</reference>
<evidence type="ECO:0000313" key="2">
    <source>
        <dbReference type="Proteomes" id="UP001319200"/>
    </source>
</evidence>
<dbReference type="Proteomes" id="UP001319200">
    <property type="component" value="Unassembled WGS sequence"/>
</dbReference>
<dbReference type="RefSeq" id="WP_254169101.1">
    <property type="nucleotide sequence ID" value="NZ_JAHESF010000041.1"/>
</dbReference>
<dbReference type="EMBL" id="JAHESF010000041">
    <property type="protein sequence ID" value="MBT1700453.1"/>
    <property type="molecule type" value="Genomic_DNA"/>
</dbReference>
<gene>
    <name evidence="1" type="ORF">KK083_26435</name>
</gene>
<organism evidence="1 2">
    <name type="scientific">Chryseosolibacter histidini</name>
    <dbReference type="NCBI Taxonomy" id="2782349"/>
    <lineage>
        <taxon>Bacteria</taxon>
        <taxon>Pseudomonadati</taxon>
        <taxon>Bacteroidota</taxon>
        <taxon>Cytophagia</taxon>
        <taxon>Cytophagales</taxon>
        <taxon>Chryseotaleaceae</taxon>
        <taxon>Chryseosolibacter</taxon>
    </lineage>
</organism>
<dbReference type="AlphaFoldDB" id="A0AAP2DSE4"/>
<protein>
    <submittedName>
        <fullName evidence="1">Uncharacterized protein</fullName>
    </submittedName>
</protein>
<name>A0AAP2DSE4_9BACT</name>
<evidence type="ECO:0000313" key="1">
    <source>
        <dbReference type="EMBL" id="MBT1700453.1"/>
    </source>
</evidence>
<accession>A0AAP2DSE4</accession>